<dbReference type="Proteomes" id="UP000297299">
    <property type="component" value="Unassembled WGS sequence"/>
</dbReference>
<reference evidence="1 2" key="1">
    <citation type="submission" date="2017-11" db="EMBL/GenBank/DDBJ databases">
        <title>Comparative genomics of Botrytis spp.</title>
        <authorList>
            <person name="Valero-Jimenez C.A."/>
            <person name="Tapia P."/>
            <person name="Veloso J."/>
            <person name="Silva-Moreno E."/>
            <person name="Staats M."/>
            <person name="Valdes J.H."/>
            <person name="Van Kan J.A.L."/>
        </authorList>
    </citation>
    <scope>NUCLEOTIDE SEQUENCE [LARGE SCALE GENOMIC DNA]</scope>
    <source>
        <strain evidence="1 2">MUCL2830</strain>
    </source>
</reference>
<organism evidence="1 2">
    <name type="scientific">Botryotinia calthae</name>
    <dbReference type="NCBI Taxonomy" id="38488"/>
    <lineage>
        <taxon>Eukaryota</taxon>
        <taxon>Fungi</taxon>
        <taxon>Dikarya</taxon>
        <taxon>Ascomycota</taxon>
        <taxon>Pezizomycotina</taxon>
        <taxon>Leotiomycetes</taxon>
        <taxon>Helotiales</taxon>
        <taxon>Sclerotiniaceae</taxon>
        <taxon>Botryotinia</taxon>
    </lineage>
</organism>
<dbReference type="EMBL" id="PHWZ01000918">
    <property type="protein sequence ID" value="TEY29797.1"/>
    <property type="molecule type" value="Genomic_DNA"/>
</dbReference>
<accession>A0A4Y8CEU4</accession>
<name>A0A4Y8CEU4_9HELO</name>
<evidence type="ECO:0000313" key="2">
    <source>
        <dbReference type="Proteomes" id="UP000297299"/>
    </source>
</evidence>
<evidence type="ECO:0000313" key="1">
    <source>
        <dbReference type="EMBL" id="TEY29797.1"/>
    </source>
</evidence>
<gene>
    <name evidence="1" type="ORF">BOTCAL_0922g00010</name>
</gene>
<protein>
    <submittedName>
        <fullName evidence="1">Uncharacterized protein</fullName>
    </submittedName>
</protein>
<comment type="caution">
    <text evidence="1">The sequence shown here is derived from an EMBL/GenBank/DDBJ whole genome shotgun (WGS) entry which is preliminary data.</text>
</comment>
<keyword evidence="2" id="KW-1185">Reference proteome</keyword>
<sequence length="143" mass="15847">MNHSLPINYPDRPSKYSFAQPSFSFIQNKLTLDSAVAGSEPTTTKPESFPSVIPPQIATPKIKLTSPISDQSFVPSPISPAIKRASFNPIVPPLYPTPPSFARYPSTGYPPFPYPYTYPFPTINTNPHYTAFLTFLRQALQIA</sequence>
<proteinExistence type="predicted"/>
<dbReference type="AlphaFoldDB" id="A0A4Y8CEU4"/>